<accession>A0AAD6XCT1</accession>
<sequence length="666" mass="72458">MSSTQVHAILISNHHAHSPPQFIDVVNCSTNNVERQVPVLSGSYSVHPGMLNEHNKQSRHNRSGVVGTQKQATSSNEAELSTPSWKRKGNIFAPRRKPEVKDLDKDTLWHNLSPTIHEDLGDKSSSLTFASELRSTTAQRQASEGNKVFVKKEPITQPYGYTNAPGLFQSPKRSQSPVDDWKLGNTLGALLKSNPNPLFTSADKPVPVSTKSKNSGKQTPIPSSFTSNNPSSHLSLCSFPMTGIEQSRARPAATKDKTVFTKPSPPPTPLRHNSPESRRTPSPSTATDRSSPAFTDPGSSAFSLDEQSMYSPATTPPLSPVIPINIGRAHLEYTPPLSPVVSASGVRADALPGPSGTDLAQSEDTPFYGGMSNELSMELFGEEPAETPKQVTASSLFDAGVTVAPRESAPARVFKRRSGPVEELPSMRPKEKKTRKKRAYNKTPITLRRTKVEPALPRVFVAKQTSVSCGRPETNSGLSRGTKRAPSPLSPTVVQPSKRAKVVSPKALPKPYKFATWEADLTTLESLVFDGKQGPGQIGWVLRLVKDLSVNAEVIPAKWVRKELRIRESTTLKGTYQHKNKRQLLEDVVNGYASCDEEGKVAAQVRALLIKWGGSSNILSFISLGFVVVLSCAEEKRVGGQRVGVEERCVWVLCGATSSRQLSFLL</sequence>
<feature type="compositionally biased region" description="Polar residues" evidence="1">
    <location>
        <begin position="297"/>
        <end position="313"/>
    </location>
</feature>
<dbReference type="EMBL" id="JARJCM010000001">
    <property type="protein sequence ID" value="KAJ7047663.1"/>
    <property type="molecule type" value="Genomic_DNA"/>
</dbReference>
<dbReference type="Proteomes" id="UP001218188">
    <property type="component" value="Unassembled WGS sequence"/>
</dbReference>
<feature type="region of interest" description="Disordered" evidence="1">
    <location>
        <begin position="411"/>
        <end position="438"/>
    </location>
</feature>
<evidence type="ECO:0000313" key="2">
    <source>
        <dbReference type="EMBL" id="KAJ7047663.1"/>
    </source>
</evidence>
<reference evidence="2" key="1">
    <citation type="submission" date="2023-03" db="EMBL/GenBank/DDBJ databases">
        <title>Massive genome expansion in bonnet fungi (Mycena s.s.) driven by repeated elements and novel gene families across ecological guilds.</title>
        <authorList>
            <consortium name="Lawrence Berkeley National Laboratory"/>
            <person name="Harder C.B."/>
            <person name="Miyauchi S."/>
            <person name="Viragh M."/>
            <person name="Kuo A."/>
            <person name="Thoen E."/>
            <person name="Andreopoulos B."/>
            <person name="Lu D."/>
            <person name="Skrede I."/>
            <person name="Drula E."/>
            <person name="Henrissat B."/>
            <person name="Morin E."/>
            <person name="Kohler A."/>
            <person name="Barry K."/>
            <person name="LaButti K."/>
            <person name="Morin E."/>
            <person name="Salamov A."/>
            <person name="Lipzen A."/>
            <person name="Mereny Z."/>
            <person name="Hegedus B."/>
            <person name="Baldrian P."/>
            <person name="Stursova M."/>
            <person name="Weitz H."/>
            <person name="Taylor A."/>
            <person name="Grigoriev I.V."/>
            <person name="Nagy L.G."/>
            <person name="Martin F."/>
            <person name="Kauserud H."/>
        </authorList>
    </citation>
    <scope>NUCLEOTIDE SEQUENCE</scope>
    <source>
        <strain evidence="2">CBHHK200</strain>
    </source>
</reference>
<keyword evidence="3" id="KW-1185">Reference proteome</keyword>
<feature type="region of interest" description="Disordered" evidence="1">
    <location>
        <begin position="51"/>
        <end position="81"/>
    </location>
</feature>
<proteinExistence type="predicted"/>
<feature type="compositionally biased region" description="Polar residues" evidence="1">
    <location>
        <begin position="209"/>
        <end position="235"/>
    </location>
</feature>
<evidence type="ECO:0000313" key="3">
    <source>
        <dbReference type="Proteomes" id="UP001218188"/>
    </source>
</evidence>
<protein>
    <submittedName>
        <fullName evidence="2">Uncharacterized protein</fullName>
    </submittedName>
</protein>
<feature type="compositionally biased region" description="Polar residues" evidence="1">
    <location>
        <begin position="467"/>
        <end position="479"/>
    </location>
</feature>
<feature type="compositionally biased region" description="Low complexity" evidence="1">
    <location>
        <begin position="280"/>
        <end position="292"/>
    </location>
</feature>
<gene>
    <name evidence="2" type="ORF">C8F04DRAFT_1059627</name>
</gene>
<evidence type="ECO:0000256" key="1">
    <source>
        <dbReference type="SAM" id="MobiDB-lite"/>
    </source>
</evidence>
<feature type="region of interest" description="Disordered" evidence="1">
    <location>
        <begin position="467"/>
        <end position="498"/>
    </location>
</feature>
<feature type="region of interest" description="Disordered" evidence="1">
    <location>
        <begin position="162"/>
        <end position="181"/>
    </location>
</feature>
<feature type="region of interest" description="Disordered" evidence="1">
    <location>
        <begin position="194"/>
        <end position="316"/>
    </location>
</feature>
<dbReference type="AlphaFoldDB" id="A0AAD6XCT1"/>
<name>A0AAD6XCT1_9AGAR</name>
<comment type="caution">
    <text evidence="2">The sequence shown here is derived from an EMBL/GenBank/DDBJ whole genome shotgun (WGS) entry which is preliminary data.</text>
</comment>
<feature type="compositionally biased region" description="Polar residues" evidence="1">
    <location>
        <begin position="66"/>
        <end position="81"/>
    </location>
</feature>
<organism evidence="2 3">
    <name type="scientific">Mycena alexandri</name>
    <dbReference type="NCBI Taxonomy" id="1745969"/>
    <lineage>
        <taxon>Eukaryota</taxon>
        <taxon>Fungi</taxon>
        <taxon>Dikarya</taxon>
        <taxon>Basidiomycota</taxon>
        <taxon>Agaricomycotina</taxon>
        <taxon>Agaricomycetes</taxon>
        <taxon>Agaricomycetidae</taxon>
        <taxon>Agaricales</taxon>
        <taxon>Marasmiineae</taxon>
        <taxon>Mycenaceae</taxon>
        <taxon>Mycena</taxon>
    </lineage>
</organism>